<dbReference type="RefSeq" id="WP_021068465.1">
    <property type="nucleotide sequence ID" value="NZ_ATDL01000002.1"/>
</dbReference>
<accession>U2J8S1</accession>
<proteinExistence type="predicted"/>
<evidence type="ECO:0000313" key="2">
    <source>
        <dbReference type="Proteomes" id="UP000016584"/>
    </source>
</evidence>
<dbReference type="eggNOG" id="COG1403">
    <property type="taxonomic scope" value="Bacteria"/>
</dbReference>
<sequence>MLRTYKPLDNHTIFIYQTHVQQLICNVWCNAADGQSCQDLLSDEFELIYLARDWVKIAVDEIYEICKELTDDERAAIREAFFVNNDVESLCEGAFSPIELNTLHPVVTERMKPLLVRFYNDLISSREKLVYYNNLVENNENYDFCPCCGLNRIERKESPFREDNDHYLPKAEYPFASVNFRNLPPLCSKCNKKWKTVKNPFENKRTSFYPFKPLDNEFEVNVNINDSDSTNFSLLNQSEVLIGFNNDADKVDTWDWLFGIKTRYNEEIRQFSYSELRLLKFKFEKSRKRNHNLTYAEVVSDVVEEYTMDRYDDRKFLKASFLKEILNKPEWLAVYHDL</sequence>
<dbReference type="OrthoDB" id="9816185at2"/>
<keyword evidence="2" id="KW-1185">Reference proteome</keyword>
<dbReference type="EMBL" id="ATDL01000002">
    <property type="protein sequence ID" value="ERJ61339.1"/>
    <property type="molecule type" value="Genomic_DNA"/>
</dbReference>
<name>U2J8S1_9SPHI</name>
<dbReference type="STRING" id="1346330.M472_21525"/>
<reference evidence="1 2" key="1">
    <citation type="journal article" date="2013" name="Genome Announc.">
        <title>The Draft Genome Sequence of Sphingomonas paucimobilis Strain HER1398 (Proteobacteria), Host to the Giant PAU Phage, Indicates That It Is a Member of the Genus Sphingobacterium (Bacteroidetes).</title>
        <authorList>
            <person name="White R.A.III."/>
            <person name="Suttle C.A."/>
        </authorList>
    </citation>
    <scope>NUCLEOTIDE SEQUENCE [LARGE SCALE GENOMIC DNA]</scope>
    <source>
        <strain evidence="1 2">HER1398</strain>
    </source>
</reference>
<evidence type="ECO:0008006" key="3">
    <source>
        <dbReference type="Google" id="ProtNLM"/>
    </source>
</evidence>
<gene>
    <name evidence="1" type="ORF">M472_21525</name>
</gene>
<comment type="caution">
    <text evidence="1">The sequence shown here is derived from an EMBL/GenBank/DDBJ whole genome shotgun (WGS) entry which is preliminary data.</text>
</comment>
<evidence type="ECO:0000313" key="1">
    <source>
        <dbReference type="EMBL" id="ERJ61339.1"/>
    </source>
</evidence>
<dbReference type="Proteomes" id="UP000016584">
    <property type="component" value="Unassembled WGS sequence"/>
</dbReference>
<dbReference type="PATRIC" id="fig|1346330.5.peg.270"/>
<protein>
    <recommendedName>
        <fullName evidence="3">HNH domain-containing protein</fullName>
    </recommendedName>
</protein>
<dbReference type="AlphaFoldDB" id="U2J8S1"/>
<organism evidence="1 2">
    <name type="scientific">Sphingobacterium paucimobilis HER1398</name>
    <dbReference type="NCBI Taxonomy" id="1346330"/>
    <lineage>
        <taxon>Bacteria</taxon>
        <taxon>Pseudomonadati</taxon>
        <taxon>Bacteroidota</taxon>
        <taxon>Sphingobacteriia</taxon>
        <taxon>Sphingobacteriales</taxon>
        <taxon>Sphingobacteriaceae</taxon>
        <taxon>Sphingobacterium</taxon>
    </lineage>
</organism>